<dbReference type="PANTHER" id="PTHR48051">
    <property type="match status" value="1"/>
</dbReference>
<dbReference type="PRINTS" id="PR00019">
    <property type="entry name" value="LEURICHRPT"/>
</dbReference>
<dbReference type="Pfam" id="PF23598">
    <property type="entry name" value="LRR_14"/>
    <property type="match status" value="1"/>
</dbReference>
<evidence type="ECO:0000256" key="3">
    <source>
        <dbReference type="ARBA" id="ARBA00023786"/>
    </source>
</evidence>
<dbReference type="InterPro" id="IPR001611">
    <property type="entry name" value="Leu-rich_rpt"/>
</dbReference>
<dbReference type="InterPro" id="IPR055414">
    <property type="entry name" value="LRR_R13L4/SHOC2-like"/>
</dbReference>
<dbReference type="SUPFAM" id="SSF52058">
    <property type="entry name" value="L domain-like"/>
    <property type="match status" value="1"/>
</dbReference>
<dbReference type="AlphaFoldDB" id="A0A8J5GQB5"/>
<reference evidence="6 7" key="1">
    <citation type="submission" date="2020-08" db="EMBL/GenBank/DDBJ databases">
        <title>Plant Genome Project.</title>
        <authorList>
            <person name="Zhang R.-G."/>
        </authorList>
    </citation>
    <scope>NUCLEOTIDE SEQUENCE [LARGE SCALE GENOMIC DNA]</scope>
    <source>
        <tissue evidence="6">Rhizome</tissue>
    </source>
</reference>
<dbReference type="SMART" id="SM00364">
    <property type="entry name" value="LRR_BAC"/>
    <property type="match status" value="9"/>
</dbReference>
<dbReference type="InterPro" id="IPR032675">
    <property type="entry name" value="LRR_dom_sf"/>
</dbReference>
<name>A0A8J5GQB5_ZINOF</name>
<dbReference type="InterPro" id="IPR050216">
    <property type="entry name" value="LRR_domain-containing"/>
</dbReference>
<comment type="caution">
    <text evidence="6">The sequence shown here is derived from an EMBL/GenBank/DDBJ whole genome shotgun (WGS) entry which is preliminary data.</text>
</comment>
<protein>
    <recommendedName>
        <fullName evidence="5">Disease resistance R13L4/SHOC-2-like LRR domain-containing protein</fullName>
    </recommendedName>
</protein>
<evidence type="ECO:0000259" key="5">
    <source>
        <dbReference type="Pfam" id="PF23598"/>
    </source>
</evidence>
<dbReference type="PANTHER" id="PTHR48051:SF54">
    <property type="entry name" value="LEUCINE-RICH REPEAT-CONTAINING PROTEIN"/>
    <property type="match status" value="1"/>
</dbReference>
<dbReference type="Proteomes" id="UP000734854">
    <property type="component" value="Unassembled WGS sequence"/>
</dbReference>
<dbReference type="Pfam" id="PF13855">
    <property type="entry name" value="LRR_8"/>
    <property type="match status" value="1"/>
</dbReference>
<dbReference type="InterPro" id="IPR003591">
    <property type="entry name" value="Leu-rich_rpt_typical-subtyp"/>
</dbReference>
<sequence>MANPSSPGVLAALEEIMRIYRALPLRPSIEEVEAAVVVIQSVDAEEEARMREIGRIQKPPDVPEQLFLVLQEARKNQVLFQCREQRRDAMAVVDLDRRFQVFDELVQRASKAMSLEDGDGRGDEEVGFEAGFDVLVPRLGRSLSLIGKEKDDKLGDFNFSNGPAYSFKSEVSSATGDRSKLSLIQLASLIESSAKNGVGVINLKGKLLDQIEWLPVSLGKLQEVSELNLSENRIITLPPSISSLKSLTKLDMHSNQLSSLPDSFAELSNLVDLDLHANRLKSLPSLIGNLTNLANLNLSSNQLSSLPDTLGNLTNLQRLNTETNNLEELPYSIGSCTALVELRVDFNQLKALPEAVGKLVNLEVLALHYNRVKSLPTTMASLTKLKELDVSFNELESIPESLSFATSLVKLDVGRNFADLRVLPRSIGNLEMLEELDISSNQIRVLPDSFRFLSKLRVINADETPLEVPPRNIVKLGAQFEAVCFLSLGRPSCSTWLIWSKGTFNRQIQFGRDTLYVSMYAHCLDLRERVARKAQIPRGMIPLAHISCGSGMHLIKFIQKYLFPKGRKQYNESVDDERNSDGYLLGLHCVVAGLHCVVAGFVEFGWIEHLPMSLQLGSNLQMAPGFEI</sequence>
<dbReference type="Gene3D" id="3.80.10.10">
    <property type="entry name" value="Ribonuclease Inhibitor"/>
    <property type="match status" value="1"/>
</dbReference>
<proteinExistence type="inferred from homology"/>
<comment type="similarity">
    <text evidence="3">Belongs to the SHOC2 family.</text>
</comment>
<dbReference type="SMART" id="SM00369">
    <property type="entry name" value="LRR_TYP"/>
    <property type="match status" value="9"/>
</dbReference>
<organism evidence="6 7">
    <name type="scientific">Zingiber officinale</name>
    <name type="common">Ginger</name>
    <name type="synonym">Amomum zingiber</name>
    <dbReference type="NCBI Taxonomy" id="94328"/>
    <lineage>
        <taxon>Eukaryota</taxon>
        <taxon>Viridiplantae</taxon>
        <taxon>Streptophyta</taxon>
        <taxon>Embryophyta</taxon>
        <taxon>Tracheophyta</taxon>
        <taxon>Spermatophyta</taxon>
        <taxon>Magnoliopsida</taxon>
        <taxon>Liliopsida</taxon>
        <taxon>Zingiberales</taxon>
        <taxon>Zingiberaceae</taxon>
        <taxon>Zingiber</taxon>
    </lineage>
</organism>
<accession>A0A8J5GQB5</accession>
<dbReference type="PROSITE" id="PS51450">
    <property type="entry name" value="LRR"/>
    <property type="match status" value="5"/>
</dbReference>
<dbReference type="Pfam" id="PF00560">
    <property type="entry name" value="LRR_1"/>
    <property type="match status" value="1"/>
</dbReference>
<gene>
    <name evidence="6" type="ORF">ZIOFF_036357</name>
</gene>
<dbReference type="GO" id="GO:0005737">
    <property type="term" value="C:cytoplasm"/>
    <property type="evidence" value="ECO:0007669"/>
    <property type="project" value="TreeGrafter"/>
</dbReference>
<evidence type="ECO:0000256" key="2">
    <source>
        <dbReference type="ARBA" id="ARBA00022737"/>
    </source>
</evidence>
<dbReference type="FunFam" id="3.80.10.10:FF:000405">
    <property type="entry name" value="Plant intracellular Ras-group-related LRR protein 4"/>
    <property type="match status" value="1"/>
</dbReference>
<dbReference type="SMART" id="SM00365">
    <property type="entry name" value="LRR_SD22"/>
    <property type="match status" value="5"/>
</dbReference>
<evidence type="ECO:0000313" key="6">
    <source>
        <dbReference type="EMBL" id="KAG6504032.1"/>
    </source>
</evidence>
<evidence type="ECO:0000256" key="4">
    <source>
        <dbReference type="ARBA" id="ARBA00037519"/>
    </source>
</evidence>
<comment type="function">
    <text evidence="4">Leucine-rich repeat protein that likely mediates protein interactions, possibly in the context of signal transduction.</text>
</comment>
<feature type="domain" description="Disease resistance R13L4/SHOC-2-like LRR" evidence="5">
    <location>
        <begin position="296"/>
        <end position="411"/>
    </location>
</feature>
<evidence type="ECO:0000256" key="1">
    <source>
        <dbReference type="ARBA" id="ARBA00022614"/>
    </source>
</evidence>
<evidence type="ECO:0000313" key="7">
    <source>
        <dbReference type="Proteomes" id="UP000734854"/>
    </source>
</evidence>
<keyword evidence="2" id="KW-0677">Repeat</keyword>
<keyword evidence="7" id="KW-1185">Reference proteome</keyword>
<dbReference type="EMBL" id="JACMSC010000010">
    <property type="protein sequence ID" value="KAG6504032.1"/>
    <property type="molecule type" value="Genomic_DNA"/>
</dbReference>
<keyword evidence="1" id="KW-0433">Leucine-rich repeat</keyword>